<evidence type="ECO:0000256" key="2">
    <source>
        <dbReference type="HAMAP-Rule" id="MF_01841"/>
    </source>
</evidence>
<dbReference type="Gene3D" id="3.75.10.10">
    <property type="entry name" value="L-arginine/glycine Amidinotransferase, Chain A"/>
    <property type="match status" value="1"/>
</dbReference>
<dbReference type="GO" id="GO:0009446">
    <property type="term" value="P:putrescine biosynthetic process"/>
    <property type="evidence" value="ECO:0007669"/>
    <property type="project" value="InterPro"/>
</dbReference>
<dbReference type="PANTHER" id="PTHR31377:SF0">
    <property type="entry name" value="AGMATINE DEIMINASE-RELATED"/>
    <property type="match status" value="1"/>
</dbReference>
<comment type="catalytic activity">
    <reaction evidence="2">
        <text>agmatine + H2O = N-carbamoylputrescine + NH4(+)</text>
        <dbReference type="Rhea" id="RHEA:18037"/>
        <dbReference type="ChEBI" id="CHEBI:15377"/>
        <dbReference type="ChEBI" id="CHEBI:28938"/>
        <dbReference type="ChEBI" id="CHEBI:58145"/>
        <dbReference type="ChEBI" id="CHEBI:58318"/>
        <dbReference type="EC" id="3.5.3.12"/>
    </reaction>
</comment>
<sequence>MQKLNSLPRNDDFHLVPDWYRHTKAYMMWPERADNWRNGAKPAQAVFAEIASKLSQYEPVTMLVSQKQYQNARASLPPSVKVLEMSFDDVWIRDTGPAYLMNQQAKIRLVDWQFNAWGGLVDGLYFPWDQDLLITKKLADLDDFDYYQANLVLEGCGYQTDGEGTLLAVEASVLSEGRNGQIRKDKVETYFQRYFNVTKIIWLRYGYYMDETNGDVDNLAVFIKPGVVALSWTEDKTDPMFAVCHNAYHILSQAFDAQGRQLKIHKVLLPRPLYATQEESNGVDAVNGLLPRYPSDRLTASYVNAYVANSAVFLPIFHDEQDDAAIALYTKLYPDHAIEPIYARELLLGGGNLHSLILGVPS</sequence>
<gene>
    <name evidence="2" type="primary">aguA</name>
    <name evidence="3" type="ORF">FC24_GL001088</name>
</gene>
<dbReference type="PANTHER" id="PTHR31377">
    <property type="entry name" value="AGMATINE DEIMINASE-RELATED"/>
    <property type="match status" value="1"/>
</dbReference>
<dbReference type="HAMAP" id="MF_01841">
    <property type="entry name" value="Agmatine_deimin"/>
    <property type="match status" value="1"/>
</dbReference>
<dbReference type="GO" id="GO:0047632">
    <property type="term" value="F:agmatine deiminase activity"/>
    <property type="evidence" value="ECO:0007669"/>
    <property type="project" value="UniProtKB-UniRule"/>
</dbReference>
<dbReference type="STRING" id="1423796.FC24_GL001088"/>
<dbReference type="PATRIC" id="fig|1423796.3.peg.1112"/>
<evidence type="ECO:0000256" key="1">
    <source>
        <dbReference type="ARBA" id="ARBA00022801"/>
    </source>
</evidence>
<dbReference type="Pfam" id="PF04371">
    <property type="entry name" value="PAD_porph"/>
    <property type="match status" value="1"/>
</dbReference>
<dbReference type="EC" id="3.5.3.12" evidence="2"/>
<dbReference type="NCBIfam" id="TIGR03380">
    <property type="entry name" value="agmatine_aguA"/>
    <property type="match status" value="1"/>
</dbReference>
<keyword evidence="1 2" id="KW-0378">Hydrolase</keyword>
<dbReference type="InterPro" id="IPR007466">
    <property type="entry name" value="Peptidyl-Arg-deiminase_porph"/>
</dbReference>
<accession>A0A0R2DJN3</accession>
<dbReference type="AlphaFoldDB" id="A0A0R2DJN3"/>
<dbReference type="SUPFAM" id="SSF55909">
    <property type="entry name" value="Pentein"/>
    <property type="match status" value="1"/>
</dbReference>
<protein>
    <recommendedName>
        <fullName evidence="2">Putative agmatine deiminase</fullName>
        <ecNumber evidence="2">3.5.3.12</ecNumber>
    </recommendedName>
    <alternativeName>
        <fullName evidence="2">Agmatine iminohydrolase</fullName>
    </alternativeName>
</protein>
<name>A0A0R2DJN3_9LACO</name>
<keyword evidence="4" id="KW-1185">Reference proteome</keyword>
<dbReference type="InterPro" id="IPR017754">
    <property type="entry name" value="Agmatine_deiminase"/>
</dbReference>
<dbReference type="RefSeq" id="WP_057872877.1">
    <property type="nucleotide sequence ID" value="NZ_AYYI01000003.1"/>
</dbReference>
<comment type="caution">
    <text evidence="2">Lacks conserved residue(s) required for the propagation of feature annotation.</text>
</comment>
<reference evidence="3 4" key="1">
    <citation type="journal article" date="2015" name="Genome Announc.">
        <title>Expanding the biotechnology potential of lactobacilli through comparative genomics of 213 strains and associated genera.</title>
        <authorList>
            <person name="Sun Z."/>
            <person name="Harris H.M."/>
            <person name="McCann A."/>
            <person name="Guo C."/>
            <person name="Argimon S."/>
            <person name="Zhang W."/>
            <person name="Yang X."/>
            <person name="Jeffery I.B."/>
            <person name="Cooney J.C."/>
            <person name="Kagawa T.F."/>
            <person name="Liu W."/>
            <person name="Song Y."/>
            <person name="Salvetti E."/>
            <person name="Wrobel A."/>
            <person name="Rasinkangas P."/>
            <person name="Parkhill J."/>
            <person name="Rea M.C."/>
            <person name="O'Sullivan O."/>
            <person name="Ritari J."/>
            <person name="Douillard F.P."/>
            <person name="Paul Ross R."/>
            <person name="Yang R."/>
            <person name="Briner A.E."/>
            <person name="Felis G.E."/>
            <person name="de Vos W.M."/>
            <person name="Barrangou R."/>
            <person name="Klaenhammer T.R."/>
            <person name="Caufield P.W."/>
            <person name="Cui Y."/>
            <person name="Zhang H."/>
            <person name="O'Toole P.W."/>
        </authorList>
    </citation>
    <scope>NUCLEOTIDE SEQUENCE [LARGE SCALE GENOMIC DNA]</scope>
    <source>
        <strain evidence="3 4">DSM 20253</strain>
    </source>
</reference>
<evidence type="ECO:0000313" key="4">
    <source>
        <dbReference type="Proteomes" id="UP000051638"/>
    </source>
</evidence>
<dbReference type="EMBL" id="AYYI01000003">
    <property type="protein sequence ID" value="KRN00100.1"/>
    <property type="molecule type" value="Genomic_DNA"/>
</dbReference>
<evidence type="ECO:0000313" key="3">
    <source>
        <dbReference type="EMBL" id="KRN00100.1"/>
    </source>
</evidence>
<organism evidence="3 4">
    <name type="scientific">Loigolactobacillus rennini DSM 20253</name>
    <dbReference type="NCBI Taxonomy" id="1423796"/>
    <lineage>
        <taxon>Bacteria</taxon>
        <taxon>Bacillati</taxon>
        <taxon>Bacillota</taxon>
        <taxon>Bacilli</taxon>
        <taxon>Lactobacillales</taxon>
        <taxon>Lactobacillaceae</taxon>
        <taxon>Loigolactobacillus</taxon>
    </lineage>
</organism>
<comment type="caution">
    <text evidence="3">The sequence shown here is derived from an EMBL/GenBank/DDBJ whole genome shotgun (WGS) entry which is preliminary data.</text>
</comment>
<proteinExistence type="inferred from homology"/>
<dbReference type="Proteomes" id="UP000051638">
    <property type="component" value="Unassembled WGS sequence"/>
</dbReference>
<dbReference type="GO" id="GO:0004668">
    <property type="term" value="F:protein-arginine deiminase activity"/>
    <property type="evidence" value="ECO:0007669"/>
    <property type="project" value="InterPro"/>
</dbReference>
<dbReference type="OrthoDB" id="9808013at2"/>
<comment type="similarity">
    <text evidence="2">Belongs to the agmatine deiminase family.</text>
</comment>